<dbReference type="EMBL" id="JADFTS010000003">
    <property type="protein sequence ID" value="KAF9614554.1"/>
    <property type="molecule type" value="Genomic_DNA"/>
</dbReference>
<name>A0A835ICW2_9MAGN</name>
<organism evidence="6 7">
    <name type="scientific">Coptis chinensis</name>
    <dbReference type="NCBI Taxonomy" id="261450"/>
    <lineage>
        <taxon>Eukaryota</taxon>
        <taxon>Viridiplantae</taxon>
        <taxon>Streptophyta</taxon>
        <taxon>Embryophyta</taxon>
        <taxon>Tracheophyta</taxon>
        <taxon>Spermatophyta</taxon>
        <taxon>Magnoliopsida</taxon>
        <taxon>Ranunculales</taxon>
        <taxon>Ranunculaceae</taxon>
        <taxon>Coptidoideae</taxon>
        <taxon>Coptis</taxon>
    </lineage>
</organism>
<evidence type="ECO:0000313" key="7">
    <source>
        <dbReference type="Proteomes" id="UP000631114"/>
    </source>
</evidence>
<dbReference type="PROSITE" id="PS50090">
    <property type="entry name" value="MYB_LIKE"/>
    <property type="match status" value="1"/>
</dbReference>
<evidence type="ECO:0000256" key="1">
    <source>
        <dbReference type="ARBA" id="ARBA00023117"/>
    </source>
</evidence>
<dbReference type="PANTHER" id="PTHR37888:SF11">
    <property type="entry name" value="DNA-BINDING BROMODOMAIN-CONTAINING PROTEIN"/>
    <property type="match status" value="1"/>
</dbReference>
<dbReference type="PROSITE" id="PS50014">
    <property type="entry name" value="BROMODOMAIN_2"/>
    <property type="match status" value="1"/>
</dbReference>
<feature type="compositionally biased region" description="Low complexity" evidence="3">
    <location>
        <begin position="522"/>
        <end position="540"/>
    </location>
</feature>
<feature type="domain" description="Myb-like" evidence="5">
    <location>
        <begin position="19"/>
        <end position="57"/>
    </location>
</feature>
<feature type="compositionally biased region" description="Basic and acidic residues" evidence="3">
    <location>
        <begin position="72"/>
        <end position="92"/>
    </location>
</feature>
<feature type="compositionally biased region" description="Basic and acidic residues" evidence="3">
    <location>
        <begin position="122"/>
        <end position="135"/>
    </location>
</feature>
<feature type="compositionally biased region" description="Basic residues" evidence="3">
    <location>
        <begin position="578"/>
        <end position="587"/>
    </location>
</feature>
<feature type="compositionally biased region" description="Polar residues" evidence="3">
    <location>
        <begin position="559"/>
        <end position="574"/>
    </location>
</feature>
<feature type="compositionally biased region" description="Basic and acidic residues" evidence="3">
    <location>
        <begin position="484"/>
        <end position="494"/>
    </location>
</feature>
<dbReference type="Pfam" id="PF00439">
    <property type="entry name" value="Bromodomain"/>
    <property type="match status" value="1"/>
</dbReference>
<evidence type="ECO:0000313" key="6">
    <source>
        <dbReference type="EMBL" id="KAF9614554.1"/>
    </source>
</evidence>
<feature type="region of interest" description="Disordered" evidence="3">
    <location>
        <begin position="1"/>
        <end position="27"/>
    </location>
</feature>
<dbReference type="SMART" id="SM00297">
    <property type="entry name" value="BROMO"/>
    <property type="match status" value="1"/>
</dbReference>
<sequence>MAEAEEEETRLTTTEEEGNKEEGEGIWGTWEELLLVSAVNRHGTKNWESVAMEIQNRITSSSSSLQLKVKRLKEEREHSSKDSGEVKPDLETKSQNLVAEKPIPGEDSDRENQSFNESNSSDPKRPISLDTKPETVEPVGNVSKPAGEDSCNGSSETIGKNTNSAVSQALKLEPIQKRETRESTELWESFAESKEVVMKENSDVQSSASLSHRRKKDVSVSSSGGEEISPAMKRLSVKSQPLVKIFEIIKGHKYGSVFERRLESQETPKYKNLIRQHLDLETVSKRLNEGKYSGSSRKFFRDLLLLINNAIVFFSPNSVEFTAAIELRQIVSKEMGTRIRKSSQSPEAQQPPEPTITPPALPKPDPEPLESLLVKPKITIPMIACRKRTPVSTKASIVVSERKKEAVVVDEKKPVFAHPVEEQIVINKGKRERPASGTRSSRTAGKNQNNTNSNKNSNVNSNRNASPSSNPSSSGKGLAVDDNSETKTDKEKKNGVTSVAKKRSVANFLNRMKRNTSSNGALLESLKNSGNNSSNGKGSNAEPKRGSGGRGDARKEQPTRQSSSRKQAREQSSPAKRGVGRPPKRHASSPITPPSTSKRARESTEKEVAASRQPRKRSRR</sequence>
<dbReference type="CDD" id="cd04369">
    <property type="entry name" value="Bromodomain"/>
    <property type="match status" value="1"/>
</dbReference>
<accession>A0A835ICW2</accession>
<dbReference type="SUPFAM" id="SSF47370">
    <property type="entry name" value="Bromodomain"/>
    <property type="match status" value="1"/>
</dbReference>
<feature type="region of interest" description="Disordered" evidence="3">
    <location>
        <begin position="56"/>
        <end position="165"/>
    </location>
</feature>
<dbReference type="Proteomes" id="UP000631114">
    <property type="component" value="Unassembled WGS sequence"/>
</dbReference>
<evidence type="ECO:0000256" key="2">
    <source>
        <dbReference type="PROSITE-ProRule" id="PRU00035"/>
    </source>
</evidence>
<proteinExistence type="predicted"/>
<feature type="region of interest" description="Disordered" evidence="3">
    <location>
        <begin position="337"/>
        <end position="369"/>
    </location>
</feature>
<feature type="region of interest" description="Disordered" evidence="3">
    <location>
        <begin position="198"/>
        <end position="226"/>
    </location>
</feature>
<feature type="compositionally biased region" description="Low complexity" evidence="3">
    <location>
        <begin position="447"/>
        <end position="474"/>
    </location>
</feature>
<dbReference type="OrthoDB" id="1742084at2759"/>
<evidence type="ECO:0008006" key="8">
    <source>
        <dbReference type="Google" id="ProtNLM"/>
    </source>
</evidence>
<dbReference type="Gene3D" id="1.10.10.60">
    <property type="entry name" value="Homeodomain-like"/>
    <property type="match status" value="1"/>
</dbReference>
<dbReference type="SUPFAM" id="SSF46689">
    <property type="entry name" value="Homeodomain-like"/>
    <property type="match status" value="1"/>
</dbReference>
<dbReference type="InterPro" id="IPR036427">
    <property type="entry name" value="Bromodomain-like_sf"/>
</dbReference>
<feature type="compositionally biased region" description="Polar residues" evidence="3">
    <location>
        <begin position="151"/>
        <end position="165"/>
    </location>
</feature>
<dbReference type="InterPro" id="IPR009057">
    <property type="entry name" value="Homeodomain-like_sf"/>
</dbReference>
<feature type="region of interest" description="Disordered" evidence="3">
    <location>
        <begin position="424"/>
        <end position="620"/>
    </location>
</feature>
<evidence type="ECO:0000256" key="3">
    <source>
        <dbReference type="SAM" id="MobiDB-lite"/>
    </source>
</evidence>
<gene>
    <name evidence="6" type="ORF">IFM89_019301</name>
</gene>
<dbReference type="Gene3D" id="1.20.920.10">
    <property type="entry name" value="Bromodomain-like"/>
    <property type="match status" value="1"/>
</dbReference>
<feature type="compositionally biased region" description="Acidic residues" evidence="3">
    <location>
        <begin position="1"/>
        <end position="19"/>
    </location>
</feature>
<feature type="compositionally biased region" description="Polar residues" evidence="3">
    <location>
        <begin position="437"/>
        <end position="446"/>
    </location>
</feature>
<feature type="compositionally biased region" description="Polar residues" evidence="3">
    <location>
        <begin position="56"/>
        <end position="66"/>
    </location>
</feature>
<feature type="compositionally biased region" description="Basic and acidic residues" evidence="3">
    <location>
        <begin position="599"/>
        <end position="609"/>
    </location>
</feature>
<dbReference type="InterPro" id="IPR001005">
    <property type="entry name" value="SANT/Myb"/>
</dbReference>
<feature type="domain" description="Bromo" evidence="4">
    <location>
        <begin position="250"/>
        <end position="321"/>
    </location>
</feature>
<reference evidence="6 7" key="1">
    <citation type="submission" date="2020-10" db="EMBL/GenBank/DDBJ databases">
        <title>The Coptis chinensis genome and diversification of protoberbering-type alkaloids.</title>
        <authorList>
            <person name="Wang B."/>
            <person name="Shu S."/>
            <person name="Song C."/>
            <person name="Liu Y."/>
        </authorList>
    </citation>
    <scope>NUCLEOTIDE SEQUENCE [LARGE SCALE GENOMIC DNA]</scope>
    <source>
        <strain evidence="6">HL-2020</strain>
        <tissue evidence="6">Leaf</tissue>
    </source>
</reference>
<dbReference type="CDD" id="cd00167">
    <property type="entry name" value="SANT"/>
    <property type="match status" value="1"/>
</dbReference>
<keyword evidence="7" id="KW-1185">Reference proteome</keyword>
<dbReference type="SMART" id="SM00717">
    <property type="entry name" value="SANT"/>
    <property type="match status" value="1"/>
</dbReference>
<evidence type="ECO:0000259" key="4">
    <source>
        <dbReference type="PROSITE" id="PS50014"/>
    </source>
</evidence>
<dbReference type="PANTHER" id="PTHR37888">
    <property type="entry name" value="DNA-BINDING BROMODOMAIN-CONTAINING PROTEIN"/>
    <property type="match status" value="1"/>
</dbReference>
<dbReference type="Pfam" id="PF00249">
    <property type="entry name" value="Myb_DNA-binding"/>
    <property type="match status" value="1"/>
</dbReference>
<comment type="caution">
    <text evidence="6">The sequence shown here is derived from an EMBL/GenBank/DDBJ whole genome shotgun (WGS) entry which is preliminary data.</text>
</comment>
<evidence type="ECO:0000259" key="5">
    <source>
        <dbReference type="PROSITE" id="PS50090"/>
    </source>
</evidence>
<keyword evidence="1 2" id="KW-0103">Bromodomain</keyword>
<dbReference type="AlphaFoldDB" id="A0A835ICW2"/>
<feature type="compositionally biased region" description="Pro residues" evidence="3">
    <location>
        <begin position="349"/>
        <end position="363"/>
    </location>
</feature>
<dbReference type="InterPro" id="IPR001487">
    <property type="entry name" value="Bromodomain"/>
</dbReference>
<protein>
    <recommendedName>
        <fullName evidence="8">Bromo domain-containing protein</fullName>
    </recommendedName>
</protein>